<keyword evidence="11" id="KW-1185">Reference proteome</keyword>
<keyword evidence="4 8" id="KW-0479">Metal-binding</keyword>
<dbReference type="PROSITE" id="PS00086">
    <property type="entry name" value="CYTOCHROME_P450"/>
    <property type="match status" value="1"/>
</dbReference>
<keyword evidence="6 8" id="KW-0408">Iron</keyword>
<dbReference type="Gene3D" id="1.10.630.10">
    <property type="entry name" value="Cytochrome P450"/>
    <property type="match status" value="1"/>
</dbReference>
<proteinExistence type="inferred from homology"/>
<evidence type="ECO:0000256" key="9">
    <source>
        <dbReference type="SAM" id="Phobius"/>
    </source>
</evidence>
<dbReference type="InterPro" id="IPR050121">
    <property type="entry name" value="Cytochrome_P450_monoxygenase"/>
</dbReference>
<evidence type="ECO:0000256" key="8">
    <source>
        <dbReference type="RuleBase" id="RU000461"/>
    </source>
</evidence>
<dbReference type="PRINTS" id="PR00385">
    <property type="entry name" value="P450"/>
</dbReference>
<sequence length="538" mass="60154">MTRRIKVSACLNSTDSQIDVALSLSSSLLSICSTGAMSIMNPAVEWYMLVVAVLAYYATLAVYRLFLSPLARFPGPKLAAISRWYEAYYDVLQNGKYTLKIAQLHKQYGPIIRISPYELHVIDPAFFETLYRMDGRWDKYAWTYDAFGASDSTLFGSGHDAHKLRRRAIAPFFSKPNVLARQDTLQRNLDKLCRRISNLNGTTFNLGAALSAFTRDNANEFIVGKTYNELDLDDFGVGLSNASQGAGVFWRTTKHIRWFGPLLRAIPISLAMKSADDGTKSFLRYLQQSEQDTRDTLAAATSSSPDSTVRNTMIYEIVHSNLPPQEKTLDRILQEVASATGAGFETTAAALRLILFHVYTSTEILQHLRQELAPITSDPSGFLPLKELEQLPYLTAVIMEGMRLSPAIATRAARITDKDLHYQQWLIPAGTPVGMTTYLMHIDETLYPEPMRFVLDRWIGPKRASEATYAPFSRGTRMCLGMHLAWAEMYLILAKLIPQFDFAIVGATASDLEMERDNFGVGSKAGCNLNARVTTLNI</sequence>
<organism evidence="10 11">
    <name type="scientific">Apiospora hydei</name>
    <dbReference type="NCBI Taxonomy" id="1337664"/>
    <lineage>
        <taxon>Eukaryota</taxon>
        <taxon>Fungi</taxon>
        <taxon>Dikarya</taxon>
        <taxon>Ascomycota</taxon>
        <taxon>Pezizomycotina</taxon>
        <taxon>Sordariomycetes</taxon>
        <taxon>Xylariomycetidae</taxon>
        <taxon>Amphisphaeriales</taxon>
        <taxon>Apiosporaceae</taxon>
        <taxon>Apiospora</taxon>
    </lineage>
</organism>
<dbReference type="SUPFAM" id="SSF48264">
    <property type="entry name" value="Cytochrome P450"/>
    <property type="match status" value="1"/>
</dbReference>
<keyword evidence="5 8" id="KW-0560">Oxidoreductase</keyword>
<dbReference type="CDD" id="cd11062">
    <property type="entry name" value="CYP58-like"/>
    <property type="match status" value="1"/>
</dbReference>
<dbReference type="PANTHER" id="PTHR24305:SF157">
    <property type="entry name" value="N-ACETYLTRYPTOPHAN 6-HYDROXYLASE IVOC-RELATED"/>
    <property type="match status" value="1"/>
</dbReference>
<dbReference type="Pfam" id="PF00067">
    <property type="entry name" value="p450"/>
    <property type="match status" value="1"/>
</dbReference>
<evidence type="ECO:0000256" key="1">
    <source>
        <dbReference type="ARBA" id="ARBA00001971"/>
    </source>
</evidence>
<feature type="transmembrane region" description="Helical" evidence="9">
    <location>
        <begin position="46"/>
        <end position="67"/>
    </location>
</feature>
<dbReference type="InterPro" id="IPR036396">
    <property type="entry name" value="Cyt_P450_sf"/>
</dbReference>
<dbReference type="Proteomes" id="UP001433268">
    <property type="component" value="Unassembled WGS sequence"/>
</dbReference>
<protein>
    <recommendedName>
        <fullName evidence="12">Trichodiene oxygenase</fullName>
    </recommendedName>
</protein>
<evidence type="ECO:0000256" key="5">
    <source>
        <dbReference type="ARBA" id="ARBA00023002"/>
    </source>
</evidence>
<keyword evidence="9" id="KW-1133">Transmembrane helix</keyword>
<dbReference type="PANTHER" id="PTHR24305">
    <property type="entry name" value="CYTOCHROME P450"/>
    <property type="match status" value="1"/>
</dbReference>
<evidence type="ECO:0000313" key="11">
    <source>
        <dbReference type="Proteomes" id="UP001433268"/>
    </source>
</evidence>
<dbReference type="InterPro" id="IPR002401">
    <property type="entry name" value="Cyt_P450_E_grp-I"/>
</dbReference>
<dbReference type="InterPro" id="IPR017972">
    <property type="entry name" value="Cyt_P450_CS"/>
</dbReference>
<dbReference type="PRINTS" id="PR00463">
    <property type="entry name" value="EP450I"/>
</dbReference>
<gene>
    <name evidence="10" type="ORF">PG997_002604</name>
</gene>
<comment type="caution">
    <text evidence="10">The sequence shown here is derived from an EMBL/GenBank/DDBJ whole genome shotgun (WGS) entry which is preliminary data.</text>
</comment>
<keyword evidence="3 8" id="KW-0349">Heme</keyword>
<evidence type="ECO:0000313" key="10">
    <source>
        <dbReference type="EMBL" id="KAK8087643.1"/>
    </source>
</evidence>
<dbReference type="InterPro" id="IPR001128">
    <property type="entry name" value="Cyt_P450"/>
</dbReference>
<evidence type="ECO:0000256" key="4">
    <source>
        <dbReference type="ARBA" id="ARBA00022723"/>
    </source>
</evidence>
<keyword evidence="9" id="KW-0812">Transmembrane</keyword>
<name>A0ABR1WWY8_9PEZI</name>
<comment type="cofactor">
    <cofactor evidence="1">
        <name>heme</name>
        <dbReference type="ChEBI" id="CHEBI:30413"/>
    </cofactor>
</comment>
<dbReference type="RefSeq" id="XP_066670537.1">
    <property type="nucleotide sequence ID" value="XM_066806919.1"/>
</dbReference>
<dbReference type="GeneID" id="92039979"/>
<dbReference type="EMBL" id="JAQQWN010000004">
    <property type="protein sequence ID" value="KAK8087643.1"/>
    <property type="molecule type" value="Genomic_DNA"/>
</dbReference>
<comment type="similarity">
    <text evidence="2 8">Belongs to the cytochrome P450 family.</text>
</comment>
<keyword evidence="9" id="KW-0472">Membrane</keyword>
<evidence type="ECO:0000256" key="6">
    <source>
        <dbReference type="ARBA" id="ARBA00023004"/>
    </source>
</evidence>
<reference evidence="10 11" key="1">
    <citation type="submission" date="2023-01" db="EMBL/GenBank/DDBJ databases">
        <title>Analysis of 21 Apiospora genomes using comparative genomics revels a genus with tremendous synthesis potential of carbohydrate active enzymes and secondary metabolites.</title>
        <authorList>
            <person name="Sorensen T."/>
        </authorList>
    </citation>
    <scope>NUCLEOTIDE SEQUENCE [LARGE SCALE GENOMIC DNA]</scope>
    <source>
        <strain evidence="10 11">CBS 114990</strain>
    </source>
</reference>
<keyword evidence="7 8" id="KW-0503">Monooxygenase</keyword>
<evidence type="ECO:0000256" key="3">
    <source>
        <dbReference type="ARBA" id="ARBA00022617"/>
    </source>
</evidence>
<evidence type="ECO:0000256" key="7">
    <source>
        <dbReference type="ARBA" id="ARBA00023033"/>
    </source>
</evidence>
<evidence type="ECO:0008006" key="12">
    <source>
        <dbReference type="Google" id="ProtNLM"/>
    </source>
</evidence>
<accession>A0ABR1WWY8</accession>
<evidence type="ECO:0000256" key="2">
    <source>
        <dbReference type="ARBA" id="ARBA00010617"/>
    </source>
</evidence>